<dbReference type="Proteomes" id="UP000319908">
    <property type="component" value="Unassembled WGS sequence"/>
</dbReference>
<evidence type="ECO:0000259" key="2">
    <source>
        <dbReference type="Pfam" id="PF13649"/>
    </source>
</evidence>
<sequence>MPKSSFESTDSPPHVEQKRSIPADQTLWRRPAGVSSGTWRYAHEGSIAARYNDFVADTPLCRVDLQLLAEVFPQYEADANRCDSVQTAATAGAVAPHVEPGSPHQKKIAGAAKWVLDLGCGTGRASELLAAAGFEVMAIDLSIPMLQQVQQRGLKSVLPIHANLVELDCIGDDVASGAVCLFSTLGMIQGRSNRRRFLSHVRRIVQSGGLFYLHVHHRYAALTSLPGTRQLAGSAMRAMVQPQWEFGDAVYPYRGLPDMFLHQFSRRELRADFAASGWQVQRWERLSLDGSRLLGNKERAIAGGFLVVVN</sequence>
<dbReference type="SUPFAM" id="SSF53335">
    <property type="entry name" value="S-adenosyl-L-methionine-dependent methyltransferases"/>
    <property type="match status" value="1"/>
</dbReference>
<dbReference type="Pfam" id="PF13649">
    <property type="entry name" value="Methyltransf_25"/>
    <property type="match status" value="1"/>
</dbReference>
<evidence type="ECO:0000256" key="1">
    <source>
        <dbReference type="SAM" id="MobiDB-lite"/>
    </source>
</evidence>
<comment type="caution">
    <text evidence="3">The sequence shown here is derived from an EMBL/GenBank/DDBJ whole genome shotgun (WGS) entry which is preliminary data.</text>
</comment>
<dbReference type="AlphaFoldDB" id="A0A5C6BDB9"/>
<feature type="domain" description="Methyltransferase" evidence="2">
    <location>
        <begin position="115"/>
        <end position="209"/>
    </location>
</feature>
<dbReference type="CDD" id="cd02440">
    <property type="entry name" value="AdoMet_MTases"/>
    <property type="match status" value="1"/>
</dbReference>
<evidence type="ECO:0000313" key="4">
    <source>
        <dbReference type="Proteomes" id="UP000319908"/>
    </source>
</evidence>
<evidence type="ECO:0000313" key="3">
    <source>
        <dbReference type="EMBL" id="TWU10215.1"/>
    </source>
</evidence>
<protein>
    <submittedName>
        <fullName evidence="3">Mg-protoporphyrin IX methyl transferase</fullName>
    </submittedName>
</protein>
<keyword evidence="4" id="KW-1185">Reference proteome</keyword>
<name>A0A5C6BDB9_9BACT</name>
<dbReference type="Gene3D" id="3.40.50.150">
    <property type="entry name" value="Vaccinia Virus protein VP39"/>
    <property type="match status" value="1"/>
</dbReference>
<dbReference type="InterPro" id="IPR029063">
    <property type="entry name" value="SAM-dependent_MTases_sf"/>
</dbReference>
<feature type="region of interest" description="Disordered" evidence="1">
    <location>
        <begin position="1"/>
        <end position="27"/>
    </location>
</feature>
<keyword evidence="3" id="KW-0808">Transferase</keyword>
<feature type="compositionally biased region" description="Polar residues" evidence="1">
    <location>
        <begin position="1"/>
        <end position="11"/>
    </location>
</feature>
<dbReference type="GO" id="GO:0016740">
    <property type="term" value="F:transferase activity"/>
    <property type="evidence" value="ECO:0007669"/>
    <property type="project" value="UniProtKB-KW"/>
</dbReference>
<dbReference type="EMBL" id="SJPU01000004">
    <property type="protein sequence ID" value="TWU10215.1"/>
    <property type="molecule type" value="Genomic_DNA"/>
</dbReference>
<reference evidence="3 4" key="1">
    <citation type="journal article" date="2020" name="Antonie Van Leeuwenhoek">
        <title>Rhodopirellula heiligendammensis sp. nov., Rhodopirellula pilleata sp. nov., and Rhodopirellula solitaria sp. nov. isolated from natural or artificial marine surfaces in Northern Germany and California, USA, and emended description of the genus Rhodopirellula.</title>
        <authorList>
            <person name="Kallscheuer N."/>
            <person name="Wiegand S."/>
            <person name="Jogler M."/>
            <person name="Boedeker C."/>
            <person name="Peeters S.H."/>
            <person name="Rast P."/>
            <person name="Heuer A."/>
            <person name="Jetten M.S.M."/>
            <person name="Rohde M."/>
            <person name="Jogler C."/>
        </authorList>
    </citation>
    <scope>NUCLEOTIDE SEQUENCE [LARGE SCALE GENOMIC DNA]</scope>
    <source>
        <strain evidence="3 4">Poly21</strain>
    </source>
</reference>
<proteinExistence type="predicted"/>
<dbReference type="InterPro" id="IPR041698">
    <property type="entry name" value="Methyltransf_25"/>
</dbReference>
<dbReference type="OrthoDB" id="9804312at2"/>
<gene>
    <name evidence="3" type="ORF">Poly21_51850</name>
</gene>
<dbReference type="RefSeq" id="WP_146409643.1">
    <property type="nucleotide sequence ID" value="NZ_SJPU01000004.1"/>
</dbReference>
<accession>A0A5C6BDB9</accession>
<organism evidence="3 4">
    <name type="scientific">Allorhodopirellula heiligendammensis</name>
    <dbReference type="NCBI Taxonomy" id="2714739"/>
    <lineage>
        <taxon>Bacteria</taxon>
        <taxon>Pseudomonadati</taxon>
        <taxon>Planctomycetota</taxon>
        <taxon>Planctomycetia</taxon>
        <taxon>Pirellulales</taxon>
        <taxon>Pirellulaceae</taxon>
        <taxon>Allorhodopirellula</taxon>
    </lineage>
</organism>